<evidence type="ECO:0000259" key="1">
    <source>
        <dbReference type="Pfam" id="PF08874"/>
    </source>
</evidence>
<evidence type="ECO:0000313" key="4">
    <source>
        <dbReference type="Proteomes" id="UP000367825"/>
    </source>
</evidence>
<dbReference type="InterPro" id="IPR022123">
    <property type="entry name" value="DUF3658"/>
</dbReference>
<gene>
    <name evidence="3" type="ORF">PNO31109_02261</name>
</gene>
<proteinExistence type="predicted"/>
<dbReference type="AlphaFoldDB" id="A0A5E4UVB2"/>
<dbReference type="EMBL" id="CABPSC010000007">
    <property type="protein sequence ID" value="VVE03922.1"/>
    <property type="molecule type" value="Genomic_DNA"/>
</dbReference>
<dbReference type="Proteomes" id="UP000367825">
    <property type="component" value="Unassembled WGS sequence"/>
</dbReference>
<reference evidence="3 4" key="1">
    <citation type="submission" date="2019-08" db="EMBL/GenBank/DDBJ databases">
        <authorList>
            <person name="Peeters C."/>
        </authorList>
    </citation>
    <scope>NUCLEOTIDE SEQUENCE [LARGE SCALE GENOMIC DNA]</scope>
    <source>
        <strain evidence="3 4">LMG 31109</strain>
    </source>
</reference>
<evidence type="ECO:0000259" key="2">
    <source>
        <dbReference type="Pfam" id="PF12395"/>
    </source>
</evidence>
<dbReference type="Pfam" id="PF12395">
    <property type="entry name" value="DUF3658"/>
    <property type="match status" value="1"/>
</dbReference>
<sequence length="303" mass="33372">MRCERYANAVASNAKSGQCADYFGHCGSVNPRLREYRKLPGMNTIHVVCGDIAAQQLRAAMAQALRADPVLVLRDDLAIGPVREIDENERQRAAFWQRVAPAAGRDYAGELREELAALQRLAEGDNAVVCWHGDSASDQLMLRRVAFTLRGTPARLNEIALRGGDLAPGGAGYGPERRTSVGMYAPEILAERFARIAPISLLRIGRLSLEWRALKQVNAQVRRWVHNTFEGATFAQIDDQIITLAPVAWTPMAAFLGETMPRIEGFFATDTFLLWRCRELGAAGRLALRGDTTAPAACDLRLE</sequence>
<name>A0A5E4UVB2_9BURK</name>
<evidence type="ECO:0000313" key="3">
    <source>
        <dbReference type="EMBL" id="VVE03922.1"/>
    </source>
</evidence>
<organism evidence="3 4">
    <name type="scientific">Pandoraea nosoerga</name>
    <dbReference type="NCBI Taxonomy" id="2508296"/>
    <lineage>
        <taxon>Bacteria</taxon>
        <taxon>Pseudomonadati</taxon>
        <taxon>Pseudomonadota</taxon>
        <taxon>Betaproteobacteria</taxon>
        <taxon>Burkholderiales</taxon>
        <taxon>Burkholderiaceae</taxon>
        <taxon>Pandoraea</taxon>
    </lineage>
</organism>
<protein>
    <submittedName>
        <fullName evidence="3">DNA repair protein</fullName>
    </submittedName>
</protein>
<accession>A0A5E4UVB2</accession>
<feature type="domain" description="DUF3658" evidence="2">
    <location>
        <begin position="195"/>
        <end position="293"/>
    </location>
</feature>
<dbReference type="InterPro" id="IPR014973">
    <property type="entry name" value="DUF1835"/>
</dbReference>
<keyword evidence="4" id="KW-1185">Reference proteome</keyword>
<dbReference type="Pfam" id="PF08874">
    <property type="entry name" value="DUF1835"/>
    <property type="match status" value="1"/>
</dbReference>
<feature type="domain" description="DUF1835" evidence="1">
    <location>
        <begin position="45"/>
        <end position="160"/>
    </location>
</feature>